<proteinExistence type="predicted"/>
<dbReference type="EMBL" id="MU006704">
    <property type="protein sequence ID" value="KAF2631817.1"/>
    <property type="molecule type" value="Genomic_DNA"/>
</dbReference>
<name>A0ACB6SCV4_9PLEO</name>
<evidence type="ECO:0000313" key="2">
    <source>
        <dbReference type="Proteomes" id="UP000799754"/>
    </source>
</evidence>
<keyword evidence="2" id="KW-1185">Reference proteome</keyword>
<protein>
    <submittedName>
        <fullName evidence="1">Uncharacterized protein</fullName>
    </submittedName>
</protein>
<dbReference type="Proteomes" id="UP000799754">
    <property type="component" value="Unassembled WGS sequence"/>
</dbReference>
<gene>
    <name evidence="1" type="ORF">BU25DRAFT_488359</name>
</gene>
<evidence type="ECO:0000313" key="1">
    <source>
        <dbReference type="EMBL" id="KAF2631817.1"/>
    </source>
</evidence>
<comment type="caution">
    <text evidence="1">The sequence shown here is derived from an EMBL/GenBank/DDBJ whole genome shotgun (WGS) entry which is preliminary data.</text>
</comment>
<reference evidence="1" key="1">
    <citation type="journal article" date="2020" name="Stud. Mycol.">
        <title>101 Dothideomycetes genomes: a test case for predicting lifestyles and emergence of pathogens.</title>
        <authorList>
            <person name="Haridas S."/>
            <person name="Albert R."/>
            <person name="Binder M."/>
            <person name="Bloem J."/>
            <person name="Labutti K."/>
            <person name="Salamov A."/>
            <person name="Andreopoulos B."/>
            <person name="Baker S."/>
            <person name="Barry K."/>
            <person name="Bills G."/>
            <person name="Bluhm B."/>
            <person name="Cannon C."/>
            <person name="Castanera R."/>
            <person name="Culley D."/>
            <person name="Daum C."/>
            <person name="Ezra D."/>
            <person name="Gonzalez J."/>
            <person name="Henrissat B."/>
            <person name="Kuo A."/>
            <person name="Liang C."/>
            <person name="Lipzen A."/>
            <person name="Lutzoni F."/>
            <person name="Magnuson J."/>
            <person name="Mondo S."/>
            <person name="Nolan M."/>
            <person name="Ohm R."/>
            <person name="Pangilinan J."/>
            <person name="Park H.-J."/>
            <person name="Ramirez L."/>
            <person name="Alfaro M."/>
            <person name="Sun H."/>
            <person name="Tritt A."/>
            <person name="Yoshinaga Y."/>
            <person name="Zwiers L.-H."/>
            <person name="Turgeon B."/>
            <person name="Goodwin S."/>
            <person name="Spatafora J."/>
            <person name="Crous P."/>
            <person name="Grigoriev I."/>
        </authorList>
    </citation>
    <scope>NUCLEOTIDE SEQUENCE</scope>
    <source>
        <strain evidence="1">CBS 525.71</strain>
    </source>
</reference>
<accession>A0ACB6SCV4</accession>
<sequence length="289" mass="31176">MASQFTTPSKVTSPGSQYSVSASDAATVPNPTPLTEALDSEVVDPPPEIDFHAMTKILAPIAESLNEAAEEAMYPTPPINTPAVTSPATSVVYRYPYTRSRGLSTIGDRLARAMAEGRNFHHDSDIMSNSGRSIRSSVPADDESDSMSDLRSDGGMDRHDIPIALGSPRINPMGLISFTSNDLADRPPVPFNSTDIIESASPTGIGSGSHHPDSAKSFATGVTEMSTWKEEVEGRFVRALKCLENLAHDEHQLDPSKPMEHYYEAHLKRLMGGANRKVPVSVELASRTQ</sequence>
<organism evidence="1 2">
    <name type="scientific">Macroventuria anomochaeta</name>
    <dbReference type="NCBI Taxonomy" id="301207"/>
    <lineage>
        <taxon>Eukaryota</taxon>
        <taxon>Fungi</taxon>
        <taxon>Dikarya</taxon>
        <taxon>Ascomycota</taxon>
        <taxon>Pezizomycotina</taxon>
        <taxon>Dothideomycetes</taxon>
        <taxon>Pleosporomycetidae</taxon>
        <taxon>Pleosporales</taxon>
        <taxon>Pleosporineae</taxon>
        <taxon>Didymellaceae</taxon>
        <taxon>Macroventuria</taxon>
    </lineage>
</organism>